<proteinExistence type="predicted"/>
<reference evidence="4" key="1">
    <citation type="submission" date="2015-03" db="EMBL/GenBank/DDBJ databases">
        <title>Host-range genes of Swinepox virus.</title>
        <authorList>
            <person name="Riyesh T."/>
            <person name="Barua S."/>
            <person name="Bera B.C."/>
            <person name="Jindal N."/>
            <person name="Arora D."/>
            <person name="Mahajan N.K."/>
            <person name="Anand T."/>
            <person name="Yadav M."/>
            <person name="Vaid R.K."/>
            <person name="Malik P."/>
            <person name="Singh R.K."/>
        </authorList>
    </citation>
    <scope>NUCLEOTIDE SEQUENCE</scope>
    <source>
        <strain evidence="4">SWPV/AVA/121</strain>
    </source>
</reference>
<dbReference type="CDD" id="cd14733">
    <property type="entry name" value="BACK"/>
    <property type="match status" value="1"/>
</dbReference>
<organism evidence="4">
    <name type="scientific">Swinepox virus</name>
    <name type="common">SWPV</name>
    <dbReference type="NCBI Taxonomy" id="10276"/>
    <lineage>
        <taxon>Viruses</taxon>
        <taxon>Varidnaviria</taxon>
        <taxon>Bamfordvirae</taxon>
        <taxon>Nucleocytoviricota</taxon>
        <taxon>Pokkesviricetes</taxon>
        <taxon>Chitovirales</taxon>
        <taxon>Poxviridae</taxon>
        <taxon>Chordopoxvirinae</taxon>
        <taxon>Suipoxvirus</taxon>
        <taxon>Suipoxvirus swinepox</taxon>
    </lineage>
</organism>
<dbReference type="InterPro" id="IPR011705">
    <property type="entry name" value="BACK"/>
</dbReference>
<sequence>MNSLLLRLHDFFKHGIMCDIKIVSMENNKAISAHKLILSMYSKYFYNIFNSDFIDKNNDEIYICADYDILYIILEFMYTGNIVLTKDNIELVIQVCDYLCIDSLIKICEEYICGIIDETNCIHLLNFSDTYNLQRLREMSKWYLPKIINNNKLVVELDIDDMILIIKEIKYITCEYIVKKIILNWIDHKDERIIYTKKLMKHVDDEDHYTSLSDIELYNNIRERIYYNKEHDVDISHNFIIMIGGKKIFNITAFNPLSNKKLIIDRYDDMFGCKTHFSGVYLKSILYIIGGKKRGYFTKEVLSYNIKTKLWCYEPELNYFRYDTSVCVSNGMIYSIGGKDTNGYMTNIVEFWKPEWKSWYDGQHLCYPRCYMSLVDYNNEVYTIGGLKTSITDEFNIEMIVSDDAVEKLTDHSWMKLKQFPIAKSGISSIVYNDFIYCIGGRIDTPHISEHTNDVYIYSSRDDCWKYLSTTNIKRSFCLSCVFNNELYIIGGFNTNSVEKYNKLKNTWKRLNDIPKFEECVNEASAIYL</sequence>
<dbReference type="PANTHER" id="PTHR45632">
    <property type="entry name" value="LD33804P"/>
    <property type="match status" value="1"/>
</dbReference>
<dbReference type="InterPro" id="IPR011043">
    <property type="entry name" value="Gal_Oxase/kelch_b-propeller"/>
</dbReference>
<keyword evidence="2" id="KW-0677">Repeat</keyword>
<dbReference type="InterPro" id="IPR015915">
    <property type="entry name" value="Kelch-typ_b-propeller"/>
</dbReference>
<dbReference type="SMART" id="SM00612">
    <property type="entry name" value="Kelch"/>
    <property type="match status" value="4"/>
</dbReference>
<dbReference type="Pfam" id="PF24681">
    <property type="entry name" value="Kelch_KLHDC2_KLHL20_DRC7"/>
    <property type="match status" value="1"/>
</dbReference>
<dbReference type="InterPro" id="IPR024182">
    <property type="entry name" value="Vaccinia_A55R"/>
</dbReference>
<evidence type="ECO:0000259" key="3">
    <source>
        <dbReference type="PROSITE" id="PS50097"/>
    </source>
</evidence>
<keyword evidence="1" id="KW-0880">Kelch repeat</keyword>
<dbReference type="Pfam" id="PF00651">
    <property type="entry name" value="BTB"/>
    <property type="match status" value="1"/>
</dbReference>
<dbReference type="Pfam" id="PF07707">
    <property type="entry name" value="BACK"/>
    <property type="match status" value="1"/>
</dbReference>
<dbReference type="EMBL" id="KR028370">
    <property type="protein sequence ID" value="ALF07855.1"/>
    <property type="molecule type" value="Genomic_DNA"/>
</dbReference>
<evidence type="ECO:0000256" key="1">
    <source>
        <dbReference type="ARBA" id="ARBA00022441"/>
    </source>
</evidence>
<feature type="domain" description="BTB" evidence="3">
    <location>
        <begin position="18"/>
        <end position="86"/>
    </location>
</feature>
<dbReference type="Gene3D" id="1.25.40.420">
    <property type="match status" value="1"/>
</dbReference>
<dbReference type="InterPro" id="IPR000210">
    <property type="entry name" value="BTB/POZ_dom"/>
</dbReference>
<dbReference type="PIRSF" id="PIRSF003716">
    <property type="entry name" value="VAC_F3L"/>
    <property type="match status" value="1"/>
</dbReference>
<dbReference type="PANTHER" id="PTHR45632:SF17">
    <property type="entry name" value="KELCH-LIKE PROTEIN 31"/>
    <property type="match status" value="1"/>
</dbReference>
<name>A0A0N9DU33_SWPV</name>
<gene>
    <name evidence="4" type="primary">SPV006</name>
</gene>
<dbReference type="PROSITE" id="PS50097">
    <property type="entry name" value="BTB"/>
    <property type="match status" value="1"/>
</dbReference>
<dbReference type="SMART" id="SM00225">
    <property type="entry name" value="BTB"/>
    <property type="match status" value="1"/>
</dbReference>
<dbReference type="Gene3D" id="3.30.710.10">
    <property type="entry name" value="Potassium Channel Kv1.1, Chain A"/>
    <property type="match status" value="1"/>
</dbReference>
<dbReference type="InterPro" id="IPR006652">
    <property type="entry name" value="Kelch_1"/>
</dbReference>
<dbReference type="Gene3D" id="2.120.10.80">
    <property type="entry name" value="Kelch-type beta propeller"/>
    <property type="match status" value="2"/>
</dbReference>
<dbReference type="InterPro" id="IPR011333">
    <property type="entry name" value="SKP1/BTB/POZ_sf"/>
</dbReference>
<protein>
    <submittedName>
        <fullName evidence="4">Kelch-like protein</fullName>
    </submittedName>
</protein>
<accession>A0A0N9DU33</accession>
<evidence type="ECO:0000256" key="2">
    <source>
        <dbReference type="ARBA" id="ARBA00022737"/>
    </source>
</evidence>
<evidence type="ECO:0000313" key="4">
    <source>
        <dbReference type="EMBL" id="ALF07855.1"/>
    </source>
</evidence>
<dbReference type="SUPFAM" id="SSF54695">
    <property type="entry name" value="POZ domain"/>
    <property type="match status" value="1"/>
</dbReference>
<dbReference type="SUPFAM" id="SSF50965">
    <property type="entry name" value="Galactose oxidase, central domain"/>
    <property type="match status" value="1"/>
</dbReference>
<organismHost>
    <name type="scientific">Sus scrofa</name>
    <name type="common">Pig</name>
    <dbReference type="NCBI Taxonomy" id="9823"/>
</organismHost>
<dbReference type="CDD" id="cd18186">
    <property type="entry name" value="BTB_POZ_ZBTB_KLHL-like"/>
    <property type="match status" value="1"/>
</dbReference>